<organism evidence="6 7">
    <name type="scientific">Cudoniella acicularis</name>
    <dbReference type="NCBI Taxonomy" id="354080"/>
    <lineage>
        <taxon>Eukaryota</taxon>
        <taxon>Fungi</taxon>
        <taxon>Dikarya</taxon>
        <taxon>Ascomycota</taxon>
        <taxon>Pezizomycotina</taxon>
        <taxon>Leotiomycetes</taxon>
        <taxon>Helotiales</taxon>
        <taxon>Tricladiaceae</taxon>
        <taxon>Cudoniella</taxon>
    </lineage>
</organism>
<feature type="region of interest" description="Disordered" evidence="5">
    <location>
        <begin position="612"/>
        <end position="636"/>
    </location>
</feature>
<dbReference type="SUPFAM" id="SSF48113">
    <property type="entry name" value="Heme-dependent peroxidases"/>
    <property type="match status" value="1"/>
</dbReference>
<evidence type="ECO:0000313" key="6">
    <source>
        <dbReference type="EMBL" id="KAF4618994.1"/>
    </source>
</evidence>
<gene>
    <name evidence="6" type="ORF">G7Y89_g14852</name>
</gene>
<protein>
    <submittedName>
        <fullName evidence="6">Uncharacterized protein</fullName>
    </submittedName>
</protein>
<evidence type="ECO:0000256" key="1">
    <source>
        <dbReference type="ARBA" id="ARBA00022723"/>
    </source>
</evidence>
<dbReference type="InterPro" id="IPR019791">
    <property type="entry name" value="Haem_peroxidase_animal"/>
</dbReference>
<sequence length="650" mass="73113">MSSGDGNNAALATGLLADLKAIGFKGAPSDIHTLIELLKSVGKPTDDRELVNILYPKLGAAGTPHAKTIRSGKKLQGKGLLKPDTFHEARLLGQLPGVNVMLVMYSRYHNYVADMLLKINEGGRFTLRPHKTDTEKAAAVKKQDEDLFQTARLNQISCEFNLMYRFHSVISKKDEKWMEDFFHSVFPRLDKLLDQLSPIKLWQGLARWEASVPTKPSKREFGGIKRGADGKFSDADLVKIFKESTKDPAGSFGARTTPKALRIIEIMGILQARKWQVASLNEFRDFFGLKAHKTMEEINPGPEIADLLRKLYNHPDMVELFPGLFIEDTNPAMAPGHGGCINYTLGRAIFSDAVTLVRSDRFNTIDYTPATLTNWSFEGARQDYKTLGGSMFYKLVQRALPGWFPFNSLHIMQPMYTRKMNEQIVKELGTISLFSKADPALPAPPVFVPNNAIVQKIFKDQLNFIMPIRYLLNELFPSKRDFSNYMLSGDAAVNTTQRNLTFGNECLTVDSLNMARDLDQIDILRDQLHNALAAVRQWQFAGSDLATMWNARRKAQDGATILTESTNILVKDVLRGSYHMFWAESLYRWMPYVGTKTRRDLSRHGSLGCSLKSPILPPERKPSTLGNTKDLAEVNTPEADKTVREYVLEA</sequence>
<keyword evidence="4" id="KW-0408">Iron</keyword>
<dbReference type="InterPro" id="IPR010255">
    <property type="entry name" value="Haem_peroxidase_sf"/>
</dbReference>
<evidence type="ECO:0000256" key="3">
    <source>
        <dbReference type="ARBA" id="ARBA00023002"/>
    </source>
</evidence>
<name>A0A8H4QWU1_9HELO</name>
<dbReference type="PANTHER" id="PTHR11903:SF37">
    <property type="entry name" value="PSI-PRODUCING OXYGENASE A"/>
    <property type="match status" value="1"/>
</dbReference>
<dbReference type="OrthoDB" id="823504at2759"/>
<evidence type="ECO:0000313" key="7">
    <source>
        <dbReference type="Proteomes" id="UP000566819"/>
    </source>
</evidence>
<dbReference type="GO" id="GO:0020037">
    <property type="term" value="F:heme binding"/>
    <property type="evidence" value="ECO:0007669"/>
    <property type="project" value="InterPro"/>
</dbReference>
<keyword evidence="1" id="KW-0479">Metal-binding</keyword>
<dbReference type="PANTHER" id="PTHR11903">
    <property type="entry name" value="PROSTAGLANDIN G/H SYNTHASE"/>
    <property type="match status" value="1"/>
</dbReference>
<dbReference type="InterPro" id="IPR050783">
    <property type="entry name" value="Oxylipin_biosynth_metab"/>
</dbReference>
<reference evidence="6 7" key="1">
    <citation type="submission" date="2020-03" db="EMBL/GenBank/DDBJ databases">
        <title>Draft Genome Sequence of Cudoniella acicularis.</title>
        <authorList>
            <person name="Buettner E."/>
            <person name="Kellner H."/>
        </authorList>
    </citation>
    <scope>NUCLEOTIDE SEQUENCE [LARGE SCALE GENOMIC DNA]</scope>
    <source>
        <strain evidence="6 7">DSM 108380</strain>
    </source>
</reference>
<dbReference type="GO" id="GO:0046872">
    <property type="term" value="F:metal ion binding"/>
    <property type="evidence" value="ECO:0007669"/>
    <property type="project" value="UniProtKB-KW"/>
</dbReference>
<dbReference type="GO" id="GO:0051213">
    <property type="term" value="F:dioxygenase activity"/>
    <property type="evidence" value="ECO:0007669"/>
    <property type="project" value="UniProtKB-KW"/>
</dbReference>
<dbReference type="Proteomes" id="UP000566819">
    <property type="component" value="Unassembled WGS sequence"/>
</dbReference>
<dbReference type="AlphaFoldDB" id="A0A8H4QWU1"/>
<dbReference type="Gene3D" id="1.10.640.10">
    <property type="entry name" value="Haem peroxidase domain superfamily, animal type"/>
    <property type="match status" value="2"/>
</dbReference>
<keyword evidence="7" id="KW-1185">Reference proteome</keyword>
<comment type="caution">
    <text evidence="6">The sequence shown here is derived from an EMBL/GenBank/DDBJ whole genome shotgun (WGS) entry which is preliminary data.</text>
</comment>
<evidence type="ECO:0000256" key="5">
    <source>
        <dbReference type="SAM" id="MobiDB-lite"/>
    </source>
</evidence>
<accession>A0A8H4QWU1</accession>
<keyword evidence="3" id="KW-0560">Oxidoreductase</keyword>
<dbReference type="PROSITE" id="PS50292">
    <property type="entry name" value="PEROXIDASE_3"/>
    <property type="match status" value="1"/>
</dbReference>
<evidence type="ECO:0000256" key="2">
    <source>
        <dbReference type="ARBA" id="ARBA00022964"/>
    </source>
</evidence>
<dbReference type="GO" id="GO:0006979">
    <property type="term" value="P:response to oxidative stress"/>
    <property type="evidence" value="ECO:0007669"/>
    <property type="project" value="InterPro"/>
</dbReference>
<proteinExistence type="predicted"/>
<keyword evidence="2" id="KW-0223">Dioxygenase</keyword>
<dbReference type="Pfam" id="PF03098">
    <property type="entry name" value="An_peroxidase"/>
    <property type="match status" value="1"/>
</dbReference>
<dbReference type="InterPro" id="IPR037120">
    <property type="entry name" value="Haem_peroxidase_sf_animal"/>
</dbReference>
<evidence type="ECO:0000256" key="4">
    <source>
        <dbReference type="ARBA" id="ARBA00023004"/>
    </source>
</evidence>
<dbReference type="EMBL" id="JAAMPI010002080">
    <property type="protein sequence ID" value="KAF4618994.1"/>
    <property type="molecule type" value="Genomic_DNA"/>
</dbReference>
<dbReference type="GO" id="GO:0004601">
    <property type="term" value="F:peroxidase activity"/>
    <property type="evidence" value="ECO:0007669"/>
    <property type="project" value="InterPro"/>
</dbReference>
<dbReference type="GO" id="GO:0006631">
    <property type="term" value="P:fatty acid metabolic process"/>
    <property type="evidence" value="ECO:0007669"/>
    <property type="project" value="UniProtKB-ARBA"/>
</dbReference>